<reference evidence="1" key="1">
    <citation type="submission" date="2022-08" db="EMBL/GenBank/DDBJ databases">
        <title>Novel sulphate-reducing endosymbionts in the free-living metamonad Anaeramoeba.</title>
        <authorList>
            <person name="Jerlstrom-Hultqvist J."/>
            <person name="Cepicka I."/>
            <person name="Gallot-Lavallee L."/>
            <person name="Salas-Leiva D."/>
            <person name="Curtis B.A."/>
            <person name="Zahonova K."/>
            <person name="Pipaliya S."/>
            <person name="Dacks J."/>
            <person name="Roger A.J."/>
        </authorList>
    </citation>
    <scope>NUCLEOTIDE SEQUENCE</scope>
    <source>
        <strain evidence="1">Busselton2</strain>
    </source>
</reference>
<dbReference type="AlphaFoldDB" id="A0AAV7Z5W6"/>
<sequence>MIINNINVKTEWNIKKKNKIIDNNIYQKEFTNYFREQNFKLDTNSTKKIKNQFIKYTDLIYKENKKDYKIAPLIKNLLSNPNLIHRIKKINKEAWNKFIDEIYLEFTKNKNFWKKINLIRSKKMKMILDNKNMIEEYFGHIQKNSIETSKEILNYIKNLKIKN</sequence>
<proteinExistence type="predicted"/>
<comment type="caution">
    <text evidence="1">The sequence shown here is derived from an EMBL/GenBank/DDBJ whole genome shotgun (WGS) entry which is preliminary data.</text>
</comment>
<gene>
    <name evidence="1" type="ORF">M0812_18264</name>
</gene>
<organism evidence="1 2">
    <name type="scientific">Anaeramoeba flamelloides</name>
    <dbReference type="NCBI Taxonomy" id="1746091"/>
    <lineage>
        <taxon>Eukaryota</taxon>
        <taxon>Metamonada</taxon>
        <taxon>Anaeramoebidae</taxon>
        <taxon>Anaeramoeba</taxon>
    </lineage>
</organism>
<dbReference type="Proteomes" id="UP001146793">
    <property type="component" value="Unassembled WGS sequence"/>
</dbReference>
<evidence type="ECO:0000313" key="1">
    <source>
        <dbReference type="EMBL" id="KAJ3436207.1"/>
    </source>
</evidence>
<dbReference type="EMBL" id="JANTQA010000036">
    <property type="protein sequence ID" value="KAJ3436207.1"/>
    <property type="molecule type" value="Genomic_DNA"/>
</dbReference>
<accession>A0AAV7Z5W6</accession>
<protein>
    <submittedName>
        <fullName evidence="1">Uncharacterized protein</fullName>
    </submittedName>
</protein>
<evidence type="ECO:0000313" key="2">
    <source>
        <dbReference type="Proteomes" id="UP001146793"/>
    </source>
</evidence>
<name>A0AAV7Z5W6_9EUKA</name>